<evidence type="ECO:0000313" key="7">
    <source>
        <dbReference type="EMBL" id="TWV62708.1"/>
    </source>
</evidence>
<dbReference type="GO" id="GO:0003677">
    <property type="term" value="F:DNA binding"/>
    <property type="evidence" value="ECO:0007669"/>
    <property type="project" value="InterPro"/>
</dbReference>
<dbReference type="CDD" id="cd06171">
    <property type="entry name" value="Sigma70_r4"/>
    <property type="match status" value="1"/>
</dbReference>
<keyword evidence="4" id="KW-0804">Transcription</keyword>
<dbReference type="InterPro" id="IPR039425">
    <property type="entry name" value="RNA_pol_sigma-70-like"/>
</dbReference>
<dbReference type="NCBIfam" id="TIGR02985">
    <property type="entry name" value="Sig70_bacteroi1"/>
    <property type="match status" value="1"/>
</dbReference>
<sequence length="195" mass="22923">MNNTTSLVERVRKGDRIAFNELYRQYYPSLRSYAELFLDEEESEDVVQDVFLNVWLRKEGLDDSQSLQGYLLRSVYNSSLNILKKKGRSNDYRSVYEQEIEEIGYKYYDPDANDVIRKLYNLDLRAEINAAINSLPARCREVFTLSYLHDMPSKEISLQLGISLSTVDNHIYSALKLLREKLKIHYNINKKDSFL</sequence>
<dbReference type="InterPro" id="IPR013249">
    <property type="entry name" value="RNA_pol_sigma70_r4_t2"/>
</dbReference>
<evidence type="ECO:0000313" key="8">
    <source>
        <dbReference type="Proteomes" id="UP000315827"/>
    </source>
</evidence>
<keyword evidence="3" id="KW-0731">Sigma factor</keyword>
<name>A0A5C6KLK6_PARDI</name>
<dbReference type="Pfam" id="PF08281">
    <property type="entry name" value="Sigma70_r4_2"/>
    <property type="match status" value="1"/>
</dbReference>
<dbReference type="InterPro" id="IPR013325">
    <property type="entry name" value="RNA_pol_sigma_r2"/>
</dbReference>
<dbReference type="InterPro" id="IPR036388">
    <property type="entry name" value="WH-like_DNA-bd_sf"/>
</dbReference>
<feature type="domain" description="RNA polymerase sigma-70 region 2" evidence="5">
    <location>
        <begin position="22"/>
        <end position="88"/>
    </location>
</feature>
<dbReference type="Proteomes" id="UP000315827">
    <property type="component" value="Unassembled WGS sequence"/>
</dbReference>
<reference evidence="7 8" key="1">
    <citation type="submission" date="2019-07" db="EMBL/GenBank/DDBJ databases">
        <title>Genome sequencing of Parabacteroides distasonis iSURF_7.</title>
        <authorList>
            <person name="Degefu H.N."/>
            <person name="Ruoff K.L."/>
            <person name="Price C.E."/>
            <person name="Valls R.A."/>
            <person name="O'Toole G.A."/>
        </authorList>
    </citation>
    <scope>NUCLEOTIDE SEQUENCE [LARGE SCALE GENOMIC DNA]</scope>
    <source>
        <strain evidence="7 8">CFPLTA003_1B</strain>
    </source>
</reference>
<protein>
    <submittedName>
        <fullName evidence="7">RNA polymerase sigma-70 factor</fullName>
    </submittedName>
</protein>
<dbReference type="PANTHER" id="PTHR43133">
    <property type="entry name" value="RNA POLYMERASE ECF-TYPE SIGMA FACTO"/>
    <property type="match status" value="1"/>
</dbReference>
<evidence type="ECO:0000256" key="3">
    <source>
        <dbReference type="ARBA" id="ARBA00023082"/>
    </source>
</evidence>
<proteinExistence type="inferred from homology"/>
<evidence type="ECO:0000256" key="1">
    <source>
        <dbReference type="ARBA" id="ARBA00010641"/>
    </source>
</evidence>
<accession>A0A5C6KLK6</accession>
<evidence type="ECO:0000259" key="6">
    <source>
        <dbReference type="Pfam" id="PF08281"/>
    </source>
</evidence>
<evidence type="ECO:0000259" key="5">
    <source>
        <dbReference type="Pfam" id="PF04542"/>
    </source>
</evidence>
<dbReference type="SUPFAM" id="SSF88659">
    <property type="entry name" value="Sigma3 and sigma4 domains of RNA polymerase sigma factors"/>
    <property type="match status" value="1"/>
</dbReference>
<dbReference type="GO" id="GO:0006352">
    <property type="term" value="P:DNA-templated transcription initiation"/>
    <property type="evidence" value="ECO:0007669"/>
    <property type="project" value="InterPro"/>
</dbReference>
<dbReference type="RefSeq" id="WP_146375201.1">
    <property type="nucleotide sequence ID" value="NZ_VOHW01000003.1"/>
</dbReference>
<dbReference type="Gene3D" id="1.10.10.10">
    <property type="entry name" value="Winged helix-like DNA-binding domain superfamily/Winged helix DNA-binding domain"/>
    <property type="match status" value="1"/>
</dbReference>
<dbReference type="Gene3D" id="1.10.1740.10">
    <property type="match status" value="1"/>
</dbReference>
<dbReference type="GO" id="GO:0016987">
    <property type="term" value="F:sigma factor activity"/>
    <property type="evidence" value="ECO:0007669"/>
    <property type="project" value="UniProtKB-KW"/>
</dbReference>
<keyword evidence="2" id="KW-0805">Transcription regulation</keyword>
<dbReference type="Pfam" id="PF04542">
    <property type="entry name" value="Sigma70_r2"/>
    <property type="match status" value="1"/>
</dbReference>
<dbReference type="EMBL" id="VOHW01000003">
    <property type="protein sequence ID" value="TWV62708.1"/>
    <property type="molecule type" value="Genomic_DNA"/>
</dbReference>
<comment type="caution">
    <text evidence="7">The sequence shown here is derived from an EMBL/GenBank/DDBJ whole genome shotgun (WGS) entry which is preliminary data.</text>
</comment>
<dbReference type="InterPro" id="IPR007627">
    <property type="entry name" value="RNA_pol_sigma70_r2"/>
</dbReference>
<dbReference type="AlphaFoldDB" id="A0A5C6KLK6"/>
<dbReference type="InterPro" id="IPR013324">
    <property type="entry name" value="RNA_pol_sigma_r3/r4-like"/>
</dbReference>
<evidence type="ECO:0000256" key="4">
    <source>
        <dbReference type="ARBA" id="ARBA00023163"/>
    </source>
</evidence>
<dbReference type="NCBIfam" id="TIGR02937">
    <property type="entry name" value="sigma70-ECF"/>
    <property type="match status" value="1"/>
</dbReference>
<gene>
    <name evidence="7" type="ORF">FSA05_06615</name>
</gene>
<dbReference type="InterPro" id="IPR014327">
    <property type="entry name" value="RNA_pol_sigma70_bacteroid"/>
</dbReference>
<dbReference type="InterPro" id="IPR014284">
    <property type="entry name" value="RNA_pol_sigma-70_dom"/>
</dbReference>
<organism evidence="7 8">
    <name type="scientific">Parabacteroides distasonis</name>
    <dbReference type="NCBI Taxonomy" id="823"/>
    <lineage>
        <taxon>Bacteria</taxon>
        <taxon>Pseudomonadati</taxon>
        <taxon>Bacteroidota</taxon>
        <taxon>Bacteroidia</taxon>
        <taxon>Bacteroidales</taxon>
        <taxon>Tannerellaceae</taxon>
        <taxon>Parabacteroides</taxon>
    </lineage>
</organism>
<feature type="domain" description="RNA polymerase sigma factor 70 region 4 type 2" evidence="6">
    <location>
        <begin position="126"/>
        <end position="178"/>
    </location>
</feature>
<evidence type="ECO:0000256" key="2">
    <source>
        <dbReference type="ARBA" id="ARBA00023015"/>
    </source>
</evidence>
<dbReference type="PANTHER" id="PTHR43133:SF46">
    <property type="entry name" value="RNA POLYMERASE SIGMA-70 FACTOR ECF SUBFAMILY"/>
    <property type="match status" value="1"/>
</dbReference>
<dbReference type="SUPFAM" id="SSF88946">
    <property type="entry name" value="Sigma2 domain of RNA polymerase sigma factors"/>
    <property type="match status" value="1"/>
</dbReference>
<comment type="similarity">
    <text evidence="1">Belongs to the sigma-70 factor family. ECF subfamily.</text>
</comment>